<evidence type="ECO:0000259" key="4">
    <source>
        <dbReference type="Pfam" id="PF13193"/>
    </source>
</evidence>
<comment type="similarity">
    <text evidence="1">Belongs to the ATP-dependent AMP-binding enzyme family.</text>
</comment>
<dbReference type="InterPro" id="IPR042099">
    <property type="entry name" value="ANL_N_sf"/>
</dbReference>
<dbReference type="Gene3D" id="3.30.300.30">
    <property type="match status" value="1"/>
</dbReference>
<dbReference type="AlphaFoldDB" id="A0A3D4SYA6"/>
<evidence type="ECO:0000256" key="2">
    <source>
        <dbReference type="ARBA" id="ARBA00022598"/>
    </source>
</evidence>
<dbReference type="PANTHER" id="PTHR43767">
    <property type="entry name" value="LONG-CHAIN-FATTY-ACID--COA LIGASE"/>
    <property type="match status" value="1"/>
</dbReference>
<dbReference type="SUPFAM" id="SSF56801">
    <property type="entry name" value="Acetyl-CoA synthetase-like"/>
    <property type="match status" value="1"/>
</dbReference>
<dbReference type="InterPro" id="IPR045851">
    <property type="entry name" value="AMP-bd_C_sf"/>
</dbReference>
<name>A0A3D4SYA6_9CORY</name>
<dbReference type="GO" id="GO:0016878">
    <property type="term" value="F:acid-thiol ligase activity"/>
    <property type="evidence" value="ECO:0007669"/>
    <property type="project" value="UniProtKB-ARBA"/>
</dbReference>
<dbReference type="InterPro" id="IPR050237">
    <property type="entry name" value="ATP-dep_AMP-bd_enzyme"/>
</dbReference>
<dbReference type="InterPro" id="IPR025110">
    <property type="entry name" value="AMP-bd_C"/>
</dbReference>
<feature type="domain" description="AMP-binding enzyme C-terminal" evidence="4">
    <location>
        <begin position="403"/>
        <end position="478"/>
    </location>
</feature>
<dbReference type="PROSITE" id="PS00455">
    <property type="entry name" value="AMP_BINDING"/>
    <property type="match status" value="1"/>
</dbReference>
<dbReference type="RefSeq" id="WP_273051474.1">
    <property type="nucleotide sequence ID" value="NZ_DAITTW010000005.1"/>
</dbReference>
<sequence>MLFPYLPWAVTDGQQDLPAVRDRHRGWTRRELTGRARAVAARLHALGVRRGDVIAVMLPNCTEFLAAMFGAWYLGAVVTPVNPVFTDTEAARQLTDSGAGVLVCAEPGRFDDLTTVLDAAEIAGLPDPAAASDELAAPAPLSGEDTALVVYTSGSTGRPKGAMLGHAQLDAMTAAMAERAGITGDDHCILVLPLFHVNAILVSVLTPMRVGAEVTMVERFAPRPFLELVETHRPTYFSCVPTILSHITDLPPADRPDTGSLRFVICGAAPASPELLVRAEEQLGITVVEGYGLTEGTCANACNPVAGPCKVGTVGPAMPGQTIRIVDEAGADVPAWTAGQVLISGPTVMQGYLNRPGATAETVVDGWLHTGDVGSLDEDGYLTIIDRIKDMIIRGGENIYPKEIEALLYGVDGMLEAAVIARPHPRLGEEPVAVVSLMQGSPLTVDDLLTHCRRHLTKIKVPVDLQIVDEIPKNPVGKIDKPTLRAGLTTTV</sequence>
<evidence type="ECO:0000259" key="3">
    <source>
        <dbReference type="Pfam" id="PF00501"/>
    </source>
</evidence>
<comment type="caution">
    <text evidence="5">The sequence shown here is derived from an EMBL/GenBank/DDBJ whole genome shotgun (WGS) entry which is preliminary data.</text>
</comment>
<dbReference type="InterPro" id="IPR000873">
    <property type="entry name" value="AMP-dep_synth/lig_dom"/>
</dbReference>
<accession>A0A3D4SYA6</accession>
<dbReference type="STRING" id="863239.GCA_000213935_02001"/>
<dbReference type="Proteomes" id="UP000261739">
    <property type="component" value="Unassembled WGS sequence"/>
</dbReference>
<dbReference type="FunFam" id="3.30.300.30:FF:000008">
    <property type="entry name" value="2,3-dihydroxybenzoate-AMP ligase"/>
    <property type="match status" value="1"/>
</dbReference>
<organism evidence="5 6">
    <name type="scientific">Corynebacterium nuruki</name>
    <dbReference type="NCBI Taxonomy" id="1032851"/>
    <lineage>
        <taxon>Bacteria</taxon>
        <taxon>Bacillati</taxon>
        <taxon>Actinomycetota</taxon>
        <taxon>Actinomycetes</taxon>
        <taxon>Mycobacteriales</taxon>
        <taxon>Corynebacteriaceae</taxon>
        <taxon>Corynebacterium</taxon>
    </lineage>
</organism>
<evidence type="ECO:0000313" key="6">
    <source>
        <dbReference type="Proteomes" id="UP000261739"/>
    </source>
</evidence>
<evidence type="ECO:0000313" key="5">
    <source>
        <dbReference type="EMBL" id="HCT14266.1"/>
    </source>
</evidence>
<dbReference type="Gene3D" id="3.40.50.12780">
    <property type="entry name" value="N-terminal domain of ligase-like"/>
    <property type="match status" value="1"/>
</dbReference>
<evidence type="ECO:0000256" key="1">
    <source>
        <dbReference type="ARBA" id="ARBA00006432"/>
    </source>
</evidence>
<dbReference type="InterPro" id="IPR020845">
    <property type="entry name" value="AMP-binding_CS"/>
</dbReference>
<protein>
    <submittedName>
        <fullName evidence="5">AMP-dependent synthetase</fullName>
    </submittedName>
</protein>
<gene>
    <name evidence="5" type="ORF">DIW82_05580</name>
</gene>
<proteinExistence type="inferred from homology"/>
<dbReference type="Pfam" id="PF13193">
    <property type="entry name" value="AMP-binding_C"/>
    <property type="match status" value="1"/>
</dbReference>
<feature type="domain" description="AMP-dependent synthetase/ligase" evidence="3">
    <location>
        <begin position="13"/>
        <end position="353"/>
    </location>
</feature>
<reference evidence="5 6" key="1">
    <citation type="journal article" date="2018" name="Nat. Biotechnol.">
        <title>A standardized bacterial taxonomy based on genome phylogeny substantially revises the tree of life.</title>
        <authorList>
            <person name="Parks D.H."/>
            <person name="Chuvochina M."/>
            <person name="Waite D.W."/>
            <person name="Rinke C."/>
            <person name="Skarshewski A."/>
            <person name="Chaumeil P.A."/>
            <person name="Hugenholtz P."/>
        </authorList>
    </citation>
    <scope>NUCLEOTIDE SEQUENCE [LARGE SCALE GENOMIC DNA]</scope>
    <source>
        <strain evidence="5">UBA11247</strain>
    </source>
</reference>
<dbReference type="PANTHER" id="PTHR43767:SF1">
    <property type="entry name" value="NONRIBOSOMAL PEPTIDE SYNTHASE PES1 (EUROFUNG)-RELATED"/>
    <property type="match status" value="1"/>
</dbReference>
<keyword evidence="2" id="KW-0436">Ligase</keyword>
<dbReference type="Pfam" id="PF00501">
    <property type="entry name" value="AMP-binding"/>
    <property type="match status" value="1"/>
</dbReference>
<dbReference type="EMBL" id="DQID01000154">
    <property type="protein sequence ID" value="HCT14266.1"/>
    <property type="molecule type" value="Genomic_DNA"/>
</dbReference>